<keyword evidence="5" id="KW-1000">Mitochondrion outer membrane</keyword>
<dbReference type="GO" id="GO:0006886">
    <property type="term" value="P:intracellular protein transport"/>
    <property type="evidence" value="ECO:0007669"/>
    <property type="project" value="InterPro"/>
</dbReference>
<dbReference type="Pfam" id="PF04281">
    <property type="entry name" value="Tom22"/>
    <property type="match status" value="1"/>
</dbReference>
<protein>
    <recommendedName>
        <fullName evidence="15">Mitochondrial import receptor subunit TOM22</fullName>
    </recommendedName>
</protein>
<evidence type="ECO:0000313" key="13">
    <source>
        <dbReference type="EMBL" id="EDO07896.1"/>
    </source>
</evidence>
<gene>
    <name evidence="13" type="ORF">BBOV_III003320</name>
</gene>
<dbReference type="eggNOG" id="ENOG502SGAX">
    <property type="taxonomic scope" value="Eukaryota"/>
</dbReference>
<dbReference type="EMBL" id="AAXT01000001">
    <property type="protein sequence ID" value="EDO07896.1"/>
    <property type="molecule type" value="Genomic_DNA"/>
</dbReference>
<keyword evidence="6" id="KW-0653">Protein transport</keyword>
<dbReference type="Proteomes" id="UP000002173">
    <property type="component" value="Unassembled WGS sequence"/>
</dbReference>
<reference evidence="14" key="2">
    <citation type="journal article" date="2020" name="Data Brief">
        <title>Transcriptome dataset of Babesia bovis life stages within vertebrate and invertebrate hosts.</title>
        <authorList>
            <person name="Ueti M.W."/>
            <person name="Johnson W.C."/>
            <person name="Kappmeyer L.S."/>
            <person name="Herndon D.R."/>
            <person name="Mousel M.R."/>
            <person name="Reif K.E."/>
            <person name="Taus N.S."/>
            <person name="Ifeonu O.O."/>
            <person name="Silva J.C."/>
            <person name="Suarez C.E."/>
            <person name="Brayton K.A."/>
        </authorList>
    </citation>
    <scope>NUCLEOTIDE SEQUENCE [LARGE SCALE GENOMIC DNA]</scope>
</reference>
<evidence type="ECO:0000313" key="14">
    <source>
        <dbReference type="Proteomes" id="UP000002173"/>
    </source>
</evidence>
<dbReference type="FunCoup" id="A7AMW2">
    <property type="interactions" value="6"/>
</dbReference>
<comment type="caution">
    <text evidence="13">The sequence shown here is derived from an EMBL/GenBank/DDBJ whole genome shotgun (WGS) entry which is preliminary data.</text>
</comment>
<proteinExistence type="inferred from homology"/>
<evidence type="ECO:0000256" key="12">
    <source>
        <dbReference type="SAM" id="Phobius"/>
    </source>
</evidence>
<evidence type="ECO:0000256" key="4">
    <source>
        <dbReference type="ARBA" id="ARBA00022692"/>
    </source>
</evidence>
<evidence type="ECO:0000256" key="3">
    <source>
        <dbReference type="ARBA" id="ARBA00022448"/>
    </source>
</evidence>
<evidence type="ECO:0000256" key="10">
    <source>
        <dbReference type="ARBA" id="ARBA00023136"/>
    </source>
</evidence>
<dbReference type="GO" id="GO:0005741">
    <property type="term" value="C:mitochondrial outer membrane"/>
    <property type="evidence" value="ECO:0007669"/>
    <property type="project" value="UniProtKB-SubCell"/>
</dbReference>
<dbReference type="AlphaFoldDB" id="A7AMW2"/>
<comment type="similarity">
    <text evidence="2">Belongs to the Tom22 family.</text>
</comment>
<evidence type="ECO:0000256" key="9">
    <source>
        <dbReference type="ARBA" id="ARBA00023128"/>
    </source>
</evidence>
<keyword evidence="8" id="KW-0811">Translocation</keyword>
<evidence type="ECO:0000256" key="6">
    <source>
        <dbReference type="ARBA" id="ARBA00022927"/>
    </source>
</evidence>
<name>A7AMW2_BABBO</name>
<keyword evidence="7 12" id="KW-1133">Transmembrane helix</keyword>
<evidence type="ECO:0000256" key="7">
    <source>
        <dbReference type="ARBA" id="ARBA00022989"/>
    </source>
</evidence>
<dbReference type="GeneID" id="5479712"/>
<reference evidence="13 14" key="1">
    <citation type="journal article" date="2007" name="PLoS Pathog.">
        <title>Genome sequence of Babesia bovis and comparative analysis of apicomplexan hemoprotozoa.</title>
        <authorList>
            <person name="Brayton K.A."/>
            <person name="Lau A.O.T."/>
            <person name="Herndon D.R."/>
            <person name="Hannick L."/>
            <person name="Kappmeyer L.S."/>
            <person name="Berens S.J."/>
            <person name="Bidwell S.L."/>
            <person name="Brown W.C."/>
            <person name="Crabtree J."/>
            <person name="Fadrosh D."/>
            <person name="Feldblum T."/>
            <person name="Forberger H.A."/>
            <person name="Haas B.J."/>
            <person name="Howell J.M."/>
            <person name="Khouri H."/>
            <person name="Koo H."/>
            <person name="Mann D.J."/>
            <person name="Norimine J."/>
            <person name="Paulsen I.T."/>
            <person name="Radune D."/>
            <person name="Ren Q."/>
            <person name="Smith R.K. Jr."/>
            <person name="Suarez C.E."/>
            <person name="White O."/>
            <person name="Wortman J.R."/>
            <person name="Knowles D.P. Jr."/>
            <person name="McElwain T.F."/>
            <person name="Nene V.M."/>
        </authorList>
    </citation>
    <scope>NUCLEOTIDE SEQUENCE [LARGE SCALE GENOMIC DNA]</scope>
    <source>
        <strain evidence="13">T2Bo</strain>
    </source>
</reference>
<evidence type="ECO:0000256" key="11">
    <source>
        <dbReference type="ARBA" id="ARBA00023170"/>
    </source>
</evidence>
<keyword evidence="3" id="KW-0813">Transport</keyword>
<dbReference type="InterPro" id="IPR005683">
    <property type="entry name" value="Tom22"/>
</dbReference>
<reference evidence="14" key="3">
    <citation type="journal article" date="2021" name="Int. J. Parasitol.">
        <title>Comparative analysis of gene expression between Babesia bovis blood stages and kinetes allowed by improved genome annotation.</title>
        <authorList>
            <person name="Ueti M.W."/>
            <person name="Johnson W.C."/>
            <person name="Kappmeyer L.S."/>
            <person name="Herndon D.R."/>
            <person name="Mousel M.R."/>
            <person name="Reif K.E."/>
            <person name="Taus N.S."/>
            <person name="Ifeonu O.O."/>
            <person name="Silva J.C."/>
            <person name="Suarez C.E."/>
            <person name="Brayton K.A."/>
        </authorList>
    </citation>
    <scope>NUCLEOTIDE SEQUENCE [LARGE SCALE GENOMIC DNA]</scope>
</reference>
<evidence type="ECO:0000256" key="5">
    <source>
        <dbReference type="ARBA" id="ARBA00022787"/>
    </source>
</evidence>
<evidence type="ECO:0008006" key="15">
    <source>
        <dbReference type="Google" id="ProtNLM"/>
    </source>
</evidence>
<feature type="transmembrane region" description="Helical" evidence="12">
    <location>
        <begin position="33"/>
        <end position="57"/>
    </location>
</feature>
<comment type="subcellular location">
    <subcellularLocation>
        <location evidence="1">Mitochondrion outer membrane</location>
        <topology evidence="1">Single-pass membrane protein</topology>
    </subcellularLocation>
</comment>
<evidence type="ECO:0000256" key="1">
    <source>
        <dbReference type="ARBA" id="ARBA00004572"/>
    </source>
</evidence>
<dbReference type="OMA" id="FHYDKEC"/>
<evidence type="ECO:0000256" key="8">
    <source>
        <dbReference type="ARBA" id="ARBA00023010"/>
    </source>
</evidence>
<dbReference type="KEGG" id="bbo:BBOV_III003320"/>
<dbReference type="CDD" id="cd22884">
    <property type="entry name" value="TOM22"/>
    <property type="match status" value="1"/>
</dbReference>
<dbReference type="RefSeq" id="XP_001611464.1">
    <property type="nucleotide sequence ID" value="XM_001611414.1"/>
</dbReference>
<dbReference type="VEuPathDB" id="PiroplasmaDB:BBOV_III003320"/>
<dbReference type="InParanoid" id="A7AMW2"/>
<sequence length="85" mass="9659">MIADVGQKPTFLIRVRRKANALRRSIVRFTKRTISFIGWVLWIAGTSAVTLVGPVMFHYDKECQLLEMQQQMLQAQQAASAPILN</sequence>
<accession>A7AMW2</accession>
<keyword evidence="4 12" id="KW-0812">Transmembrane</keyword>
<keyword evidence="10 12" id="KW-0472">Membrane</keyword>
<keyword evidence="14" id="KW-1185">Reference proteome</keyword>
<organism evidence="13 14">
    <name type="scientific">Babesia bovis</name>
    <dbReference type="NCBI Taxonomy" id="5865"/>
    <lineage>
        <taxon>Eukaryota</taxon>
        <taxon>Sar</taxon>
        <taxon>Alveolata</taxon>
        <taxon>Apicomplexa</taxon>
        <taxon>Aconoidasida</taxon>
        <taxon>Piroplasmida</taxon>
        <taxon>Babesiidae</taxon>
        <taxon>Babesia</taxon>
    </lineage>
</organism>
<keyword evidence="9" id="KW-0496">Mitochondrion</keyword>
<keyword evidence="11" id="KW-0675">Receptor</keyword>
<evidence type="ECO:0000256" key="2">
    <source>
        <dbReference type="ARBA" id="ARBA00009874"/>
    </source>
</evidence>